<gene>
    <name evidence="5" type="ORF">EKD02_02680</name>
</gene>
<protein>
    <submittedName>
        <fullName evidence="5">Restriction endonuclease subunit S</fullName>
    </submittedName>
</protein>
<dbReference type="GO" id="GO:0009307">
    <property type="term" value="P:DNA restriction-modification system"/>
    <property type="evidence" value="ECO:0007669"/>
    <property type="project" value="UniProtKB-KW"/>
</dbReference>
<keyword evidence="3" id="KW-0238">DNA-binding</keyword>
<dbReference type="PANTHER" id="PTHR30408">
    <property type="entry name" value="TYPE-1 RESTRICTION ENZYME ECOKI SPECIFICITY PROTEIN"/>
    <property type="match status" value="1"/>
</dbReference>
<reference evidence="5 6" key="1">
    <citation type="submission" date="2018-12" db="EMBL/GenBank/DDBJ databases">
        <authorList>
            <person name="Lunina O.N."/>
            <person name="Grouzdev D.S."/>
            <person name="Gorlenko V.M."/>
            <person name="Savvichev A.S."/>
        </authorList>
    </citation>
    <scope>NUCLEOTIDE SEQUENCE [LARGE SCALE GENOMIC DNA]</scope>
    <source>
        <strain evidence="5 6">BrKhr-17</strain>
    </source>
</reference>
<evidence type="ECO:0000313" key="5">
    <source>
        <dbReference type="EMBL" id="RTY39595.1"/>
    </source>
</evidence>
<comment type="similarity">
    <text evidence="1">Belongs to the type-I restriction system S methylase family.</text>
</comment>
<evidence type="ECO:0000256" key="2">
    <source>
        <dbReference type="ARBA" id="ARBA00022747"/>
    </source>
</evidence>
<dbReference type="GO" id="GO:0004519">
    <property type="term" value="F:endonuclease activity"/>
    <property type="evidence" value="ECO:0007669"/>
    <property type="project" value="UniProtKB-KW"/>
</dbReference>
<dbReference type="InterPro" id="IPR000055">
    <property type="entry name" value="Restrct_endonuc_typeI_TRD"/>
</dbReference>
<evidence type="ECO:0000313" key="6">
    <source>
        <dbReference type="Proteomes" id="UP000279908"/>
    </source>
</evidence>
<evidence type="ECO:0000256" key="3">
    <source>
        <dbReference type="ARBA" id="ARBA00023125"/>
    </source>
</evidence>
<accession>A0A3S0U2E3</accession>
<organism evidence="5 6">
    <name type="scientific">Chlorobium phaeovibrioides</name>
    <dbReference type="NCBI Taxonomy" id="1094"/>
    <lineage>
        <taxon>Bacteria</taxon>
        <taxon>Pseudomonadati</taxon>
        <taxon>Chlorobiota</taxon>
        <taxon>Chlorobiia</taxon>
        <taxon>Chlorobiales</taxon>
        <taxon>Chlorobiaceae</taxon>
        <taxon>Chlorobium/Pelodictyon group</taxon>
        <taxon>Chlorobium</taxon>
    </lineage>
</organism>
<feature type="domain" description="Type I restriction modification DNA specificity" evidence="4">
    <location>
        <begin position="32"/>
        <end position="179"/>
    </location>
</feature>
<dbReference type="Gene3D" id="3.90.220.20">
    <property type="entry name" value="DNA methylase specificity domains"/>
    <property type="match status" value="2"/>
</dbReference>
<dbReference type="Proteomes" id="UP000279908">
    <property type="component" value="Unassembled WGS sequence"/>
</dbReference>
<feature type="domain" description="Type I restriction modification DNA specificity" evidence="4">
    <location>
        <begin position="229"/>
        <end position="371"/>
    </location>
</feature>
<sequence length="428" mass="47721">MSSEWQKTLIRYCCDINSSNIKANGPSQYIKYIDISSIGEGCQKEAFKSILRVEAPSRAQRLIASGDCIISTVRPNRRSMIWIKNAVDNLVASTGFAVLRAKTSVILPRFLYYNLFSQSFTDYLVTREKGAAYPAVSTTDIVDAEIYLPPLPEQQTIIDLLGSLDDRIALLRETNATLESIAQAIFKSWFIDFDPVKAKQAGREPEGMDAATAALFPDSFEESELGLIPKGWEVSPLDEIAVFLNGLALQKYPPNGDDDLPVIKIAQLRKGDSLGADRASREIKPEYIVRDGDVLFSWSGSLEVAIWCGGDGALNQHLFKVTSVEFPKWFYYFWTKQHLSDFQRIAASKATTMGHIQRHHLSNAKVVVPPSKVLLGIDGFMSPLLNMWITNSLRVKSLTLTRDTLLPRLISGKLRLPEAEEILKEATA</sequence>
<dbReference type="EMBL" id="RXYK01000002">
    <property type="protein sequence ID" value="RTY39595.1"/>
    <property type="molecule type" value="Genomic_DNA"/>
</dbReference>
<dbReference type="GO" id="GO:0003677">
    <property type="term" value="F:DNA binding"/>
    <property type="evidence" value="ECO:0007669"/>
    <property type="project" value="UniProtKB-KW"/>
</dbReference>
<dbReference type="PANTHER" id="PTHR30408:SF13">
    <property type="entry name" value="TYPE I RESTRICTION ENZYME HINDI SPECIFICITY SUBUNIT"/>
    <property type="match status" value="1"/>
</dbReference>
<comment type="caution">
    <text evidence="5">The sequence shown here is derived from an EMBL/GenBank/DDBJ whole genome shotgun (WGS) entry which is preliminary data.</text>
</comment>
<dbReference type="SUPFAM" id="SSF116734">
    <property type="entry name" value="DNA methylase specificity domain"/>
    <property type="match status" value="2"/>
</dbReference>
<proteinExistence type="inferred from homology"/>
<dbReference type="InterPro" id="IPR044946">
    <property type="entry name" value="Restrct_endonuc_typeI_TRD_sf"/>
</dbReference>
<dbReference type="AlphaFoldDB" id="A0A3S0U2E3"/>
<keyword evidence="5" id="KW-0378">Hydrolase</keyword>
<evidence type="ECO:0000256" key="1">
    <source>
        <dbReference type="ARBA" id="ARBA00010923"/>
    </source>
</evidence>
<dbReference type="RefSeq" id="WP_126383684.1">
    <property type="nucleotide sequence ID" value="NZ_RXYK01000002.1"/>
</dbReference>
<keyword evidence="2" id="KW-0680">Restriction system</keyword>
<dbReference type="InterPro" id="IPR052021">
    <property type="entry name" value="Type-I_RS_S_subunit"/>
</dbReference>
<evidence type="ECO:0000259" key="4">
    <source>
        <dbReference type="Pfam" id="PF01420"/>
    </source>
</evidence>
<keyword evidence="5" id="KW-0540">Nuclease</keyword>
<name>A0A3S0U2E3_CHLPH</name>
<keyword evidence="5" id="KW-0255">Endonuclease</keyword>
<dbReference type="Pfam" id="PF01420">
    <property type="entry name" value="Methylase_S"/>
    <property type="match status" value="2"/>
</dbReference>